<name>A0A9J6EYP4_RHIMP</name>
<accession>A0A9J6EYP4</accession>
<keyword evidence="3" id="KW-1185">Reference proteome</keyword>
<feature type="transmembrane region" description="Helical" evidence="1">
    <location>
        <begin position="20"/>
        <end position="46"/>
    </location>
</feature>
<evidence type="ECO:0000313" key="2">
    <source>
        <dbReference type="EMBL" id="KAH8039309.1"/>
    </source>
</evidence>
<evidence type="ECO:0000256" key="1">
    <source>
        <dbReference type="SAM" id="Phobius"/>
    </source>
</evidence>
<proteinExistence type="predicted"/>
<reference evidence="2" key="1">
    <citation type="journal article" date="2020" name="Cell">
        <title>Large-Scale Comparative Analyses of Tick Genomes Elucidate Their Genetic Diversity and Vector Capacities.</title>
        <authorList>
            <consortium name="Tick Genome and Microbiome Consortium (TIGMIC)"/>
            <person name="Jia N."/>
            <person name="Wang J."/>
            <person name="Shi W."/>
            <person name="Du L."/>
            <person name="Sun Y."/>
            <person name="Zhan W."/>
            <person name="Jiang J.F."/>
            <person name="Wang Q."/>
            <person name="Zhang B."/>
            <person name="Ji P."/>
            <person name="Bell-Sakyi L."/>
            <person name="Cui X.M."/>
            <person name="Yuan T.T."/>
            <person name="Jiang B.G."/>
            <person name="Yang W.F."/>
            <person name="Lam T.T."/>
            <person name="Chang Q.C."/>
            <person name="Ding S.J."/>
            <person name="Wang X.J."/>
            <person name="Zhu J.G."/>
            <person name="Ruan X.D."/>
            <person name="Zhao L."/>
            <person name="Wei J.T."/>
            <person name="Ye R.Z."/>
            <person name="Que T.C."/>
            <person name="Du C.H."/>
            <person name="Zhou Y.H."/>
            <person name="Cheng J.X."/>
            <person name="Dai P.F."/>
            <person name="Guo W.B."/>
            <person name="Han X.H."/>
            <person name="Huang E.J."/>
            <person name="Li L.F."/>
            <person name="Wei W."/>
            <person name="Gao Y.C."/>
            <person name="Liu J.Z."/>
            <person name="Shao H.Z."/>
            <person name="Wang X."/>
            <person name="Wang C.C."/>
            <person name="Yang T.C."/>
            <person name="Huo Q.B."/>
            <person name="Li W."/>
            <person name="Chen H.Y."/>
            <person name="Chen S.E."/>
            <person name="Zhou L.G."/>
            <person name="Ni X.B."/>
            <person name="Tian J.H."/>
            <person name="Sheng Y."/>
            <person name="Liu T."/>
            <person name="Pan Y.S."/>
            <person name="Xia L.Y."/>
            <person name="Li J."/>
            <person name="Zhao F."/>
            <person name="Cao W.C."/>
        </authorList>
    </citation>
    <scope>NUCLEOTIDE SEQUENCE</scope>
    <source>
        <strain evidence="2">Rmic-2018</strain>
    </source>
</reference>
<evidence type="ECO:0000313" key="3">
    <source>
        <dbReference type="Proteomes" id="UP000821866"/>
    </source>
</evidence>
<organism evidence="2 3">
    <name type="scientific">Rhipicephalus microplus</name>
    <name type="common">Cattle tick</name>
    <name type="synonym">Boophilus microplus</name>
    <dbReference type="NCBI Taxonomy" id="6941"/>
    <lineage>
        <taxon>Eukaryota</taxon>
        <taxon>Metazoa</taxon>
        <taxon>Ecdysozoa</taxon>
        <taxon>Arthropoda</taxon>
        <taxon>Chelicerata</taxon>
        <taxon>Arachnida</taxon>
        <taxon>Acari</taxon>
        <taxon>Parasitiformes</taxon>
        <taxon>Ixodida</taxon>
        <taxon>Ixodoidea</taxon>
        <taxon>Ixodidae</taxon>
        <taxon>Rhipicephalinae</taxon>
        <taxon>Rhipicephalus</taxon>
        <taxon>Boophilus</taxon>
    </lineage>
</organism>
<keyword evidence="1" id="KW-1133">Transmembrane helix</keyword>
<protein>
    <submittedName>
        <fullName evidence="2">Uncharacterized protein</fullName>
    </submittedName>
</protein>
<dbReference type="Proteomes" id="UP000821866">
    <property type="component" value="Chromosome 1"/>
</dbReference>
<keyword evidence="1" id="KW-0472">Membrane</keyword>
<dbReference type="EMBL" id="JABSTU010000001">
    <property type="protein sequence ID" value="KAH8039309.1"/>
    <property type="molecule type" value="Genomic_DNA"/>
</dbReference>
<reference evidence="2" key="2">
    <citation type="submission" date="2021-09" db="EMBL/GenBank/DDBJ databases">
        <authorList>
            <person name="Jia N."/>
            <person name="Wang J."/>
            <person name="Shi W."/>
            <person name="Du L."/>
            <person name="Sun Y."/>
            <person name="Zhan W."/>
            <person name="Jiang J."/>
            <person name="Wang Q."/>
            <person name="Zhang B."/>
            <person name="Ji P."/>
            <person name="Sakyi L.B."/>
            <person name="Cui X."/>
            <person name="Yuan T."/>
            <person name="Jiang B."/>
            <person name="Yang W."/>
            <person name="Lam T.T.-Y."/>
            <person name="Chang Q."/>
            <person name="Ding S."/>
            <person name="Wang X."/>
            <person name="Zhu J."/>
            <person name="Ruan X."/>
            <person name="Zhao L."/>
            <person name="Wei J."/>
            <person name="Que T."/>
            <person name="Du C."/>
            <person name="Cheng J."/>
            <person name="Dai P."/>
            <person name="Han X."/>
            <person name="Huang E."/>
            <person name="Gao Y."/>
            <person name="Liu J."/>
            <person name="Shao H."/>
            <person name="Ye R."/>
            <person name="Li L."/>
            <person name="Wei W."/>
            <person name="Wang X."/>
            <person name="Wang C."/>
            <person name="Huo Q."/>
            <person name="Li W."/>
            <person name="Guo W."/>
            <person name="Chen H."/>
            <person name="Chen S."/>
            <person name="Zhou L."/>
            <person name="Zhou L."/>
            <person name="Ni X."/>
            <person name="Tian J."/>
            <person name="Zhou Y."/>
            <person name="Sheng Y."/>
            <person name="Liu T."/>
            <person name="Pan Y."/>
            <person name="Xia L."/>
            <person name="Li J."/>
            <person name="Zhao F."/>
            <person name="Cao W."/>
        </authorList>
    </citation>
    <scope>NUCLEOTIDE SEQUENCE</scope>
    <source>
        <strain evidence="2">Rmic-2018</strain>
        <tissue evidence="2">Larvae</tissue>
    </source>
</reference>
<sequence length="151" mass="15805">MFFASEPSSSESQSEDDDVAWERTLCVALLAFAAALLVSAVALIIVSRGLPTGQHVQARYKHLLHAPAGGAPARHLKRRQLSASGGTRSFGGQPRLQGAFPGAAAAAVEAVDAFRARDDDAQESAYMASGSNGDTKASLAFKSLTFSTILR</sequence>
<gene>
    <name evidence="2" type="ORF">HPB51_005555</name>
</gene>
<comment type="caution">
    <text evidence="2">The sequence shown here is derived from an EMBL/GenBank/DDBJ whole genome shotgun (WGS) entry which is preliminary data.</text>
</comment>
<dbReference type="AlphaFoldDB" id="A0A9J6EYP4"/>
<keyword evidence="1" id="KW-0812">Transmembrane</keyword>